<dbReference type="PANTHER" id="PTHR43409:SF3">
    <property type="entry name" value="HYPOTHETICAL METHYLTRANSFERASE"/>
    <property type="match status" value="1"/>
</dbReference>
<dbReference type="AlphaFoldDB" id="A0A8J7JD10"/>
<keyword evidence="4" id="KW-0408">Iron</keyword>
<evidence type="ECO:0000256" key="2">
    <source>
        <dbReference type="ARBA" id="ARBA00022691"/>
    </source>
</evidence>
<dbReference type="GO" id="GO:0046872">
    <property type="term" value="F:metal ion binding"/>
    <property type="evidence" value="ECO:0007669"/>
    <property type="project" value="UniProtKB-KW"/>
</dbReference>
<evidence type="ECO:0000256" key="1">
    <source>
        <dbReference type="ARBA" id="ARBA00001966"/>
    </source>
</evidence>
<dbReference type="SFLD" id="SFLDS00029">
    <property type="entry name" value="Radical_SAM"/>
    <property type="match status" value="1"/>
</dbReference>
<dbReference type="PANTHER" id="PTHR43409">
    <property type="entry name" value="ANAEROBIC MAGNESIUM-PROTOPORPHYRIN IX MONOMETHYL ESTER CYCLASE-RELATED"/>
    <property type="match status" value="1"/>
</dbReference>
<dbReference type="SFLD" id="SFLDG01123">
    <property type="entry name" value="methyltransferase_(Class_B)"/>
    <property type="match status" value="1"/>
</dbReference>
<dbReference type="GO" id="GO:0051536">
    <property type="term" value="F:iron-sulfur cluster binding"/>
    <property type="evidence" value="ECO:0007669"/>
    <property type="project" value="UniProtKB-KW"/>
</dbReference>
<dbReference type="Proteomes" id="UP000636888">
    <property type="component" value="Unassembled WGS sequence"/>
</dbReference>
<dbReference type="SFLD" id="SFLDF00303">
    <property type="entry name" value="hopanoid_C2-methyltransferase"/>
    <property type="match status" value="1"/>
</dbReference>
<comment type="cofactor">
    <cofactor evidence="1">
        <name>[4Fe-4S] cluster</name>
        <dbReference type="ChEBI" id="CHEBI:49883"/>
    </cofactor>
</comment>
<evidence type="ECO:0000259" key="6">
    <source>
        <dbReference type="PROSITE" id="PS51918"/>
    </source>
</evidence>
<dbReference type="InterPro" id="IPR023404">
    <property type="entry name" value="rSAM_horseshoe"/>
</dbReference>
<keyword evidence="2" id="KW-0949">S-adenosyl-L-methionine</keyword>
<dbReference type="GO" id="GO:0003824">
    <property type="term" value="F:catalytic activity"/>
    <property type="evidence" value="ECO:0007669"/>
    <property type="project" value="InterPro"/>
</dbReference>
<keyword evidence="8" id="KW-1185">Reference proteome</keyword>
<organism evidence="7 8">
    <name type="scientific">Geomesophilobacter sediminis</name>
    <dbReference type="NCBI Taxonomy" id="2798584"/>
    <lineage>
        <taxon>Bacteria</taxon>
        <taxon>Pseudomonadati</taxon>
        <taxon>Thermodesulfobacteriota</taxon>
        <taxon>Desulfuromonadia</taxon>
        <taxon>Geobacterales</taxon>
        <taxon>Geobacteraceae</taxon>
        <taxon>Geomesophilobacter</taxon>
    </lineage>
</organism>
<keyword evidence="5" id="KW-0411">Iron-sulfur</keyword>
<dbReference type="Pfam" id="PF13282">
    <property type="entry name" value="DUF4070"/>
    <property type="match status" value="1"/>
</dbReference>
<evidence type="ECO:0000256" key="3">
    <source>
        <dbReference type="ARBA" id="ARBA00022723"/>
    </source>
</evidence>
<gene>
    <name evidence="7" type="ORF">JFN93_10945</name>
</gene>
<dbReference type="CDD" id="cd01335">
    <property type="entry name" value="Radical_SAM"/>
    <property type="match status" value="1"/>
</dbReference>
<reference evidence="7" key="1">
    <citation type="submission" date="2020-12" db="EMBL/GenBank/DDBJ databases">
        <title>Geomonas sp. Red875, isolated from river sediment.</title>
        <authorList>
            <person name="Xu Z."/>
            <person name="Zhang Z."/>
            <person name="Masuda Y."/>
            <person name="Itoh H."/>
            <person name="Senoo K."/>
        </authorList>
    </citation>
    <scope>NUCLEOTIDE SEQUENCE</scope>
    <source>
        <strain evidence="7">Red875</strain>
    </source>
</reference>
<name>A0A8J7JD10_9BACT</name>
<dbReference type="RefSeq" id="WP_199384119.1">
    <property type="nucleotide sequence ID" value="NZ_JAEMHM010000008.1"/>
</dbReference>
<comment type="caution">
    <text evidence="7">The sequence shown here is derived from an EMBL/GenBank/DDBJ whole genome shotgun (WGS) entry which is preliminary data.</text>
</comment>
<evidence type="ECO:0000256" key="4">
    <source>
        <dbReference type="ARBA" id="ARBA00023004"/>
    </source>
</evidence>
<dbReference type="EMBL" id="JAEMHM010000008">
    <property type="protein sequence ID" value="MBJ6725226.1"/>
    <property type="molecule type" value="Genomic_DNA"/>
</dbReference>
<dbReference type="GO" id="GO:0005829">
    <property type="term" value="C:cytosol"/>
    <property type="evidence" value="ECO:0007669"/>
    <property type="project" value="TreeGrafter"/>
</dbReference>
<evidence type="ECO:0000313" key="8">
    <source>
        <dbReference type="Proteomes" id="UP000636888"/>
    </source>
</evidence>
<dbReference type="SUPFAM" id="SSF102114">
    <property type="entry name" value="Radical SAM enzymes"/>
    <property type="match status" value="1"/>
</dbReference>
<dbReference type="InterPro" id="IPR006638">
    <property type="entry name" value="Elp3/MiaA/NifB-like_rSAM"/>
</dbReference>
<dbReference type="Pfam" id="PF02310">
    <property type="entry name" value="B12-binding"/>
    <property type="match status" value="1"/>
</dbReference>
<evidence type="ECO:0000313" key="7">
    <source>
        <dbReference type="EMBL" id="MBJ6725226.1"/>
    </source>
</evidence>
<dbReference type="InterPro" id="IPR058240">
    <property type="entry name" value="rSAM_sf"/>
</dbReference>
<dbReference type="InterPro" id="IPR025274">
    <property type="entry name" value="DUF4070"/>
</dbReference>
<dbReference type="Pfam" id="PF04055">
    <property type="entry name" value="Radical_SAM"/>
    <property type="match status" value="1"/>
</dbReference>
<dbReference type="InterPro" id="IPR051198">
    <property type="entry name" value="BchE-like"/>
</dbReference>
<dbReference type="SMART" id="SM00729">
    <property type="entry name" value="Elp3"/>
    <property type="match status" value="1"/>
</dbReference>
<dbReference type="Gene3D" id="3.80.30.20">
    <property type="entry name" value="tm_1862 like domain"/>
    <property type="match status" value="1"/>
</dbReference>
<evidence type="ECO:0000256" key="5">
    <source>
        <dbReference type="ARBA" id="ARBA00023014"/>
    </source>
</evidence>
<dbReference type="InterPro" id="IPR007197">
    <property type="entry name" value="rSAM"/>
</dbReference>
<dbReference type="PROSITE" id="PS51918">
    <property type="entry name" value="RADICAL_SAM"/>
    <property type="match status" value="1"/>
</dbReference>
<feature type="domain" description="Radical SAM core" evidence="6">
    <location>
        <begin position="159"/>
        <end position="399"/>
    </location>
</feature>
<proteinExistence type="predicted"/>
<dbReference type="GO" id="GO:0031419">
    <property type="term" value="F:cobalamin binding"/>
    <property type="evidence" value="ECO:0007669"/>
    <property type="project" value="InterPro"/>
</dbReference>
<accession>A0A8J7JD10</accession>
<dbReference type="InterPro" id="IPR034466">
    <property type="entry name" value="Methyltransferase_Class_B"/>
</dbReference>
<dbReference type="InterPro" id="IPR006158">
    <property type="entry name" value="Cobalamin-bd"/>
</dbReference>
<dbReference type="Gene3D" id="3.40.50.280">
    <property type="entry name" value="Cobalamin-binding domain"/>
    <property type="match status" value="1"/>
</dbReference>
<protein>
    <submittedName>
        <fullName evidence="7">B12-binding domain-containing radical SAM protein</fullName>
    </submittedName>
</protein>
<dbReference type="InterPro" id="IPR034530">
    <property type="entry name" value="HpnP-like"/>
</dbReference>
<keyword evidence="3" id="KW-0479">Metal-binding</keyword>
<dbReference type="SFLD" id="SFLDG01082">
    <property type="entry name" value="B12-binding_domain_containing"/>
    <property type="match status" value="1"/>
</dbReference>
<sequence>MNVLLVYPKYPDTYWSFRYALPFVGKKAVFPPLGLLTVAGMLPESWQLRLIDLNVDEISDRDLRSADLVFLSAMAVQRESAREVLERCRVLGVTTVAGGPLFTSCPDAFPEVSHLVLGEAELSLPRFLEDLKHRAPQRLYAADGRPDLGGTPLPRWSLIDIRDYASMNIQYSRGCHFDCEFCDITQLFGRKPRTKHSDQIISELEALYATGWRGGVFFVDDNFIGDKEKLKNEVLPGIISWMQHRGKPFFFYTEASINLSDDPRLMELMVAAGFREVFVGIESPEEDSLQETGKVQNRNRDLVASVQRIQRAGLQVQGGFIVGFDSDTPAIFEKQLRFIQESGIVAAMVGILMVLPGTKLHDRLRREGRIVVVSTGNNTDDFLNYVPKMNRQVLLAGYRRLVRTIYAPDYFYPRLKTFLKEYRPAAAASFAQLQRRDIRALLRSMLFLGILGKERWHFWKIFFWTLWRKPRVFPLTIALTIYGLHFRTVAERLGADDGGRERDCDAELVGLFSRSQEKFQ</sequence>